<evidence type="ECO:0000256" key="1">
    <source>
        <dbReference type="SAM" id="Phobius"/>
    </source>
</evidence>
<dbReference type="Pfam" id="PF04397">
    <property type="entry name" value="LytTR"/>
    <property type="match status" value="1"/>
</dbReference>
<feature type="transmembrane region" description="Helical" evidence="1">
    <location>
        <begin position="21"/>
        <end position="41"/>
    </location>
</feature>
<dbReference type="Proteomes" id="UP000746690">
    <property type="component" value="Unassembled WGS sequence"/>
</dbReference>
<dbReference type="SMART" id="SM00850">
    <property type="entry name" value="LytTR"/>
    <property type="match status" value="1"/>
</dbReference>
<gene>
    <name evidence="3" type="ORF">HHX25_20170</name>
</gene>
<evidence type="ECO:0000259" key="2">
    <source>
        <dbReference type="PROSITE" id="PS50930"/>
    </source>
</evidence>
<protein>
    <submittedName>
        <fullName evidence="3">LytTR family transcriptional regulator</fullName>
    </submittedName>
</protein>
<feature type="transmembrane region" description="Helical" evidence="1">
    <location>
        <begin position="135"/>
        <end position="158"/>
    </location>
</feature>
<dbReference type="PANTHER" id="PTHR37299">
    <property type="entry name" value="TRANSCRIPTIONAL REGULATOR-RELATED"/>
    <property type="match status" value="1"/>
</dbReference>
<feature type="transmembrane region" description="Helical" evidence="1">
    <location>
        <begin position="53"/>
        <end position="75"/>
    </location>
</feature>
<keyword evidence="1" id="KW-1133">Transmembrane helix</keyword>
<dbReference type="InterPro" id="IPR046947">
    <property type="entry name" value="LytR-like"/>
</dbReference>
<dbReference type="EMBL" id="JABBHF010000016">
    <property type="protein sequence ID" value="NMH89828.1"/>
    <property type="molecule type" value="Genomic_DNA"/>
</dbReference>
<sequence>MQFRQFLKLPFHHFQNKKEKWLYVLSCSLFFMLFLLIYKPFGLDVDLELGERTISGFLIFVTFLSTMVFFVLYISQFVLRKRFPNINNNLGYFLKWFLIDVSLIVFLNAIIEYTWLEEDVITLNNFMEEVVFDIIRTFFYATIVLLYPVMGSFVFVYLKQLYFDNQSLKTDLDVVTTHYKIVSGNEELIKILDEKGACRLTIPLNNLYAIESKNQYVSIKYKRNNMLIEQSIRTRFSKLLSELQDIPSILRCHRSYAINLLNVQELKTINQKPNIILDESSTLKIPVSKTYLKEIKSQLTKY</sequence>
<dbReference type="RefSeq" id="WP_169677173.1">
    <property type="nucleotide sequence ID" value="NZ_JABBHF010000016.1"/>
</dbReference>
<evidence type="ECO:0000313" key="3">
    <source>
        <dbReference type="EMBL" id="NMH89828.1"/>
    </source>
</evidence>
<dbReference type="PROSITE" id="PS50930">
    <property type="entry name" value="HTH_LYTTR"/>
    <property type="match status" value="1"/>
</dbReference>
<dbReference type="InterPro" id="IPR007492">
    <property type="entry name" value="LytTR_DNA-bd_dom"/>
</dbReference>
<feature type="transmembrane region" description="Helical" evidence="1">
    <location>
        <begin position="96"/>
        <end position="115"/>
    </location>
</feature>
<keyword evidence="1" id="KW-0812">Transmembrane</keyword>
<reference evidence="3 4" key="1">
    <citation type="submission" date="2020-04" db="EMBL/GenBank/DDBJ databases">
        <title>A Flavivirga sp. nov.</title>
        <authorList>
            <person name="Sun X."/>
        </authorList>
    </citation>
    <scope>NUCLEOTIDE SEQUENCE [LARGE SCALE GENOMIC DNA]</scope>
    <source>
        <strain evidence="3 4">Y03</strain>
    </source>
</reference>
<accession>A0ABX1S3N8</accession>
<dbReference type="PANTHER" id="PTHR37299:SF1">
    <property type="entry name" value="STAGE 0 SPORULATION PROTEIN A HOMOLOG"/>
    <property type="match status" value="1"/>
</dbReference>
<evidence type="ECO:0000313" key="4">
    <source>
        <dbReference type="Proteomes" id="UP000746690"/>
    </source>
</evidence>
<proteinExistence type="predicted"/>
<comment type="caution">
    <text evidence="3">The sequence shown here is derived from an EMBL/GenBank/DDBJ whole genome shotgun (WGS) entry which is preliminary data.</text>
</comment>
<dbReference type="Gene3D" id="2.40.50.1020">
    <property type="entry name" value="LytTr DNA-binding domain"/>
    <property type="match status" value="1"/>
</dbReference>
<organism evidence="3 4">
    <name type="scientific">Flavivirga algicola</name>
    <dbReference type="NCBI Taxonomy" id="2729136"/>
    <lineage>
        <taxon>Bacteria</taxon>
        <taxon>Pseudomonadati</taxon>
        <taxon>Bacteroidota</taxon>
        <taxon>Flavobacteriia</taxon>
        <taxon>Flavobacteriales</taxon>
        <taxon>Flavobacteriaceae</taxon>
        <taxon>Flavivirga</taxon>
    </lineage>
</organism>
<keyword evidence="1" id="KW-0472">Membrane</keyword>
<feature type="domain" description="HTH LytTR-type" evidence="2">
    <location>
        <begin position="199"/>
        <end position="301"/>
    </location>
</feature>
<name>A0ABX1S3N8_9FLAO</name>
<keyword evidence="4" id="KW-1185">Reference proteome</keyword>